<proteinExistence type="predicted"/>
<keyword evidence="1" id="KW-0472">Membrane</keyword>
<evidence type="ECO:0000313" key="2">
    <source>
        <dbReference type="EMBL" id="PJZ66077.1"/>
    </source>
</evidence>
<feature type="transmembrane region" description="Helical" evidence="1">
    <location>
        <begin position="59"/>
        <end position="76"/>
    </location>
</feature>
<dbReference type="Proteomes" id="UP000231912">
    <property type="component" value="Unassembled WGS sequence"/>
</dbReference>
<sequence>MHPIIQNILAVIAGLVFGSVVNMGIVLISGNIIPPPDGADVTTMEGLKASAHLFGPEHFIFPFLAHALGTLAGAIVTARMSAGYASELALVIGAFFLVGGIASAFMIPAPIWFIVLDLAVAYLPTSYLGGRILRKK</sequence>
<feature type="transmembrane region" description="Helical" evidence="1">
    <location>
        <begin position="7"/>
        <end position="28"/>
    </location>
</feature>
<keyword evidence="1" id="KW-1133">Transmembrane helix</keyword>
<feature type="transmembrane region" description="Helical" evidence="1">
    <location>
        <begin position="88"/>
        <end position="105"/>
    </location>
</feature>
<dbReference type="AlphaFoldDB" id="A0A2M9ZCL6"/>
<accession>A0A2M9ZCL6</accession>
<name>A0A2M9ZCL6_9LEPT</name>
<dbReference type="RefSeq" id="WP_100758949.1">
    <property type="nucleotide sequence ID" value="NZ_NPDT01000003.1"/>
</dbReference>
<comment type="caution">
    <text evidence="2">The sequence shown here is derived from an EMBL/GenBank/DDBJ whole genome shotgun (WGS) entry which is preliminary data.</text>
</comment>
<protein>
    <submittedName>
        <fullName evidence="2">Uncharacterized protein</fullName>
    </submittedName>
</protein>
<evidence type="ECO:0000313" key="3">
    <source>
        <dbReference type="Proteomes" id="UP000231912"/>
    </source>
</evidence>
<feature type="transmembrane region" description="Helical" evidence="1">
    <location>
        <begin position="111"/>
        <end position="130"/>
    </location>
</feature>
<dbReference type="EMBL" id="NPDT01000003">
    <property type="protein sequence ID" value="PJZ66077.1"/>
    <property type="molecule type" value="Genomic_DNA"/>
</dbReference>
<evidence type="ECO:0000256" key="1">
    <source>
        <dbReference type="SAM" id="Phobius"/>
    </source>
</evidence>
<reference evidence="2 3" key="1">
    <citation type="submission" date="2017-07" db="EMBL/GenBank/DDBJ databases">
        <title>Leptospira spp. isolated from tropical soils.</title>
        <authorList>
            <person name="Thibeaux R."/>
            <person name="Iraola G."/>
            <person name="Ferres I."/>
            <person name="Bierque E."/>
            <person name="Girault D."/>
            <person name="Soupe-Gilbert M.-E."/>
            <person name="Picardeau M."/>
            <person name="Goarant C."/>
        </authorList>
    </citation>
    <scope>NUCLEOTIDE SEQUENCE [LARGE SCALE GENOMIC DNA]</scope>
    <source>
        <strain evidence="2 3">FH2-C-A2</strain>
    </source>
</reference>
<organism evidence="2 3">
    <name type="scientific">Leptospira wolffii</name>
    <dbReference type="NCBI Taxonomy" id="409998"/>
    <lineage>
        <taxon>Bacteria</taxon>
        <taxon>Pseudomonadati</taxon>
        <taxon>Spirochaetota</taxon>
        <taxon>Spirochaetia</taxon>
        <taxon>Leptospirales</taxon>
        <taxon>Leptospiraceae</taxon>
        <taxon>Leptospira</taxon>
    </lineage>
</organism>
<gene>
    <name evidence="2" type="ORF">CH371_09725</name>
</gene>
<keyword evidence="1" id="KW-0812">Transmembrane</keyword>